<dbReference type="PROSITE" id="PS51186">
    <property type="entry name" value="GNAT"/>
    <property type="match status" value="1"/>
</dbReference>
<name>A0A381TRX6_9ZZZZ</name>
<gene>
    <name evidence="2" type="ORF">METZ01_LOCUS69667</name>
</gene>
<sequence>MAIEYRQITSAEHRRFGLAVERGFGGHYEPSHDRFELDKRTLTPEMTICAFDDGEIVGTSGAFPFESVVPGGRTIGNAGVTAVTVATTHRRRGLLTNMMKRLLEKERDRGQPVASLWASESNIYGRFGYGMSIQHQVFNIDTRKA</sequence>
<proteinExistence type="predicted"/>
<dbReference type="InterPro" id="IPR000182">
    <property type="entry name" value="GNAT_dom"/>
</dbReference>
<protein>
    <recommendedName>
        <fullName evidence="1">N-acetyltransferase domain-containing protein</fullName>
    </recommendedName>
</protein>
<dbReference type="GO" id="GO:0034069">
    <property type="term" value="F:aminoglycoside N-acetyltransferase activity"/>
    <property type="evidence" value="ECO:0007669"/>
    <property type="project" value="TreeGrafter"/>
</dbReference>
<dbReference type="PANTHER" id="PTHR37817:SF1">
    <property type="entry name" value="N-ACETYLTRANSFERASE EIS"/>
    <property type="match status" value="1"/>
</dbReference>
<dbReference type="InterPro" id="IPR051554">
    <property type="entry name" value="Acetyltransferase_Eis"/>
</dbReference>
<dbReference type="GO" id="GO:0030649">
    <property type="term" value="P:aminoglycoside antibiotic catabolic process"/>
    <property type="evidence" value="ECO:0007669"/>
    <property type="project" value="TreeGrafter"/>
</dbReference>
<evidence type="ECO:0000259" key="1">
    <source>
        <dbReference type="PROSITE" id="PS51186"/>
    </source>
</evidence>
<reference evidence="2" key="1">
    <citation type="submission" date="2018-05" db="EMBL/GenBank/DDBJ databases">
        <authorList>
            <person name="Lanie J.A."/>
            <person name="Ng W.-L."/>
            <person name="Kazmierczak K.M."/>
            <person name="Andrzejewski T.M."/>
            <person name="Davidsen T.M."/>
            <person name="Wayne K.J."/>
            <person name="Tettelin H."/>
            <person name="Glass J.I."/>
            <person name="Rusch D."/>
            <person name="Podicherti R."/>
            <person name="Tsui H.-C.T."/>
            <person name="Winkler M.E."/>
        </authorList>
    </citation>
    <scope>NUCLEOTIDE SEQUENCE</scope>
</reference>
<organism evidence="2">
    <name type="scientific">marine metagenome</name>
    <dbReference type="NCBI Taxonomy" id="408172"/>
    <lineage>
        <taxon>unclassified sequences</taxon>
        <taxon>metagenomes</taxon>
        <taxon>ecological metagenomes</taxon>
    </lineage>
</organism>
<dbReference type="Pfam" id="PF13527">
    <property type="entry name" value="Acetyltransf_9"/>
    <property type="match status" value="1"/>
</dbReference>
<dbReference type="PANTHER" id="PTHR37817">
    <property type="entry name" value="N-ACETYLTRANSFERASE EIS"/>
    <property type="match status" value="1"/>
</dbReference>
<dbReference type="SUPFAM" id="SSF55729">
    <property type="entry name" value="Acyl-CoA N-acyltransferases (Nat)"/>
    <property type="match status" value="1"/>
</dbReference>
<dbReference type="InterPro" id="IPR016181">
    <property type="entry name" value="Acyl_CoA_acyltransferase"/>
</dbReference>
<accession>A0A381TRX6</accession>
<feature type="non-terminal residue" evidence="2">
    <location>
        <position position="145"/>
    </location>
</feature>
<feature type="domain" description="N-acetyltransferase" evidence="1">
    <location>
        <begin position="3"/>
        <end position="145"/>
    </location>
</feature>
<evidence type="ECO:0000313" key="2">
    <source>
        <dbReference type="EMBL" id="SVA16813.1"/>
    </source>
</evidence>
<dbReference type="CDD" id="cd04301">
    <property type="entry name" value="NAT_SF"/>
    <property type="match status" value="1"/>
</dbReference>
<dbReference type="Gene3D" id="3.40.630.30">
    <property type="match status" value="1"/>
</dbReference>
<dbReference type="EMBL" id="UINC01004782">
    <property type="protein sequence ID" value="SVA16813.1"/>
    <property type="molecule type" value="Genomic_DNA"/>
</dbReference>
<dbReference type="AlphaFoldDB" id="A0A381TRX6"/>